<keyword evidence="7" id="KW-1133">Transmembrane helix</keyword>
<dbReference type="PANTHER" id="PTHR34978">
    <property type="entry name" value="POSSIBLE SENSOR-TRANSDUCER PROTEIN BLAR"/>
    <property type="match status" value="1"/>
</dbReference>
<protein>
    <recommendedName>
        <fullName evidence="8">Peptidase M48 domain-containing protein</fullName>
    </recommendedName>
</protein>
<evidence type="ECO:0000256" key="2">
    <source>
        <dbReference type="ARBA" id="ARBA00022723"/>
    </source>
</evidence>
<keyword evidence="1 6" id="KW-0645">Protease</keyword>
<feature type="transmembrane region" description="Helical" evidence="7">
    <location>
        <begin position="83"/>
        <end position="104"/>
    </location>
</feature>
<dbReference type="RefSeq" id="WP_182843007.1">
    <property type="nucleotide sequence ID" value="NZ_JACJIA010000002.1"/>
</dbReference>
<evidence type="ECO:0000259" key="8">
    <source>
        <dbReference type="Pfam" id="PF01435"/>
    </source>
</evidence>
<dbReference type="Pfam" id="PF01435">
    <property type="entry name" value="Peptidase_M48"/>
    <property type="match status" value="1"/>
</dbReference>
<evidence type="ECO:0000256" key="1">
    <source>
        <dbReference type="ARBA" id="ARBA00022670"/>
    </source>
</evidence>
<evidence type="ECO:0000313" key="9">
    <source>
        <dbReference type="EMBL" id="MBA8950629.1"/>
    </source>
</evidence>
<name>A0A7W3LM21_ACTNM</name>
<sequence>MTSSVLPGVLTLAVALALGRGAVPLHPSWSARLLATTATTTLLAVPGTLLFLAVNYGATLAPHLAAHVPEWALFGDDRPVPDWVGAPAAVLTAAGGAAAVRAFARWSRQLRAARAVFPGVLETDEPIAVAVPGRDGGVLVSRGLLTGLAPRELEAVFQHERSHLRHAHHRYLAVGELAAAVLPPLRPLAVRLRFAVERWADEEAAEAVGDRRLVARTIAKVALGRAGEADAGPLPAFTGSEVVRRVRALLGAPPAKNTVTGPVALALSGSATGALAALACQLDHALASTFL</sequence>
<keyword evidence="10" id="KW-1185">Reference proteome</keyword>
<accession>A0A7W3LM21</accession>
<dbReference type="GO" id="GO:0046872">
    <property type="term" value="F:metal ion binding"/>
    <property type="evidence" value="ECO:0007669"/>
    <property type="project" value="UniProtKB-KW"/>
</dbReference>
<dbReference type="InterPro" id="IPR052173">
    <property type="entry name" value="Beta-lactam_resp_regulator"/>
</dbReference>
<dbReference type="PANTHER" id="PTHR34978:SF3">
    <property type="entry name" value="SLR0241 PROTEIN"/>
    <property type="match status" value="1"/>
</dbReference>
<keyword evidence="2" id="KW-0479">Metal-binding</keyword>
<dbReference type="CDD" id="cd07326">
    <property type="entry name" value="M56_BlaR1_MecR1_like"/>
    <property type="match status" value="1"/>
</dbReference>
<evidence type="ECO:0000256" key="6">
    <source>
        <dbReference type="RuleBase" id="RU003983"/>
    </source>
</evidence>
<keyword evidence="7" id="KW-0472">Membrane</keyword>
<dbReference type="EMBL" id="JACJIA010000002">
    <property type="protein sequence ID" value="MBA8950629.1"/>
    <property type="molecule type" value="Genomic_DNA"/>
</dbReference>
<comment type="caution">
    <text evidence="9">The sequence shown here is derived from an EMBL/GenBank/DDBJ whole genome shotgun (WGS) entry which is preliminary data.</text>
</comment>
<evidence type="ECO:0000256" key="7">
    <source>
        <dbReference type="SAM" id="Phobius"/>
    </source>
</evidence>
<keyword evidence="7" id="KW-0812">Transmembrane</keyword>
<dbReference type="AlphaFoldDB" id="A0A7W3LM21"/>
<dbReference type="GO" id="GO:0006508">
    <property type="term" value="P:proteolysis"/>
    <property type="evidence" value="ECO:0007669"/>
    <property type="project" value="UniProtKB-KW"/>
</dbReference>
<evidence type="ECO:0000313" key="10">
    <source>
        <dbReference type="Proteomes" id="UP000572680"/>
    </source>
</evidence>
<proteinExistence type="inferred from homology"/>
<dbReference type="InterPro" id="IPR001915">
    <property type="entry name" value="Peptidase_M48"/>
</dbReference>
<keyword evidence="5 6" id="KW-0482">Metalloprotease</keyword>
<keyword evidence="4 6" id="KW-0862">Zinc</keyword>
<comment type="similarity">
    <text evidence="6">Belongs to the peptidase M48 family.</text>
</comment>
<dbReference type="Gene3D" id="3.30.2010.10">
    <property type="entry name" value="Metalloproteases ('zincins'), catalytic domain"/>
    <property type="match status" value="1"/>
</dbReference>
<evidence type="ECO:0000256" key="4">
    <source>
        <dbReference type="ARBA" id="ARBA00022833"/>
    </source>
</evidence>
<comment type="cofactor">
    <cofactor evidence="6">
        <name>Zn(2+)</name>
        <dbReference type="ChEBI" id="CHEBI:29105"/>
    </cofactor>
    <text evidence="6">Binds 1 zinc ion per subunit.</text>
</comment>
<gene>
    <name evidence="9" type="ORF">HNR61_002242</name>
</gene>
<feature type="domain" description="Peptidase M48" evidence="8">
    <location>
        <begin position="122"/>
        <end position="175"/>
    </location>
</feature>
<organism evidence="9 10">
    <name type="scientific">Actinomadura namibiensis</name>
    <dbReference type="NCBI Taxonomy" id="182080"/>
    <lineage>
        <taxon>Bacteria</taxon>
        <taxon>Bacillati</taxon>
        <taxon>Actinomycetota</taxon>
        <taxon>Actinomycetes</taxon>
        <taxon>Streptosporangiales</taxon>
        <taxon>Thermomonosporaceae</taxon>
        <taxon>Actinomadura</taxon>
    </lineage>
</organism>
<dbReference type="GO" id="GO:0004222">
    <property type="term" value="F:metalloendopeptidase activity"/>
    <property type="evidence" value="ECO:0007669"/>
    <property type="project" value="InterPro"/>
</dbReference>
<keyword evidence="3 6" id="KW-0378">Hydrolase</keyword>
<reference evidence="9 10" key="1">
    <citation type="submission" date="2020-08" db="EMBL/GenBank/DDBJ databases">
        <title>Genomic Encyclopedia of Type Strains, Phase IV (KMG-IV): sequencing the most valuable type-strain genomes for metagenomic binning, comparative biology and taxonomic classification.</title>
        <authorList>
            <person name="Goeker M."/>
        </authorList>
    </citation>
    <scope>NUCLEOTIDE SEQUENCE [LARGE SCALE GENOMIC DNA]</scope>
    <source>
        <strain evidence="9 10">DSM 44197</strain>
    </source>
</reference>
<evidence type="ECO:0000256" key="5">
    <source>
        <dbReference type="ARBA" id="ARBA00023049"/>
    </source>
</evidence>
<evidence type="ECO:0000256" key="3">
    <source>
        <dbReference type="ARBA" id="ARBA00022801"/>
    </source>
</evidence>
<dbReference type="Proteomes" id="UP000572680">
    <property type="component" value="Unassembled WGS sequence"/>
</dbReference>